<organism evidence="3 4">
    <name type="scientific">Acidianus brierleyi</name>
    <dbReference type="NCBI Taxonomy" id="41673"/>
    <lineage>
        <taxon>Archaea</taxon>
        <taxon>Thermoproteota</taxon>
        <taxon>Thermoprotei</taxon>
        <taxon>Sulfolobales</taxon>
        <taxon>Sulfolobaceae</taxon>
        <taxon>Acidianus</taxon>
    </lineage>
</organism>
<name>A0A2U9IDW1_9CREN</name>
<proteinExistence type="predicted"/>
<keyword evidence="4" id="KW-1185">Reference proteome</keyword>
<feature type="transmembrane region" description="Helical" evidence="2">
    <location>
        <begin position="49"/>
        <end position="69"/>
    </location>
</feature>
<feature type="transmembrane region" description="Helical" evidence="2">
    <location>
        <begin position="76"/>
        <end position="93"/>
    </location>
</feature>
<protein>
    <recommendedName>
        <fullName evidence="1">Cytochrome b558/566 subunit B</fullName>
    </recommendedName>
</protein>
<dbReference type="OrthoDB" id="43785at2157"/>
<dbReference type="AlphaFoldDB" id="A0A2U9IDW1"/>
<evidence type="ECO:0000256" key="1">
    <source>
        <dbReference type="NCBIfam" id="TIGR03155"/>
    </source>
</evidence>
<keyword evidence="2" id="KW-0812">Transmembrane</keyword>
<feature type="transmembrane region" description="Helical" evidence="2">
    <location>
        <begin position="157"/>
        <end position="176"/>
    </location>
</feature>
<reference evidence="3 4" key="1">
    <citation type="submission" date="2018-05" db="EMBL/GenBank/DDBJ databases">
        <title>Complete Genome Sequences of Extremely Thermoacidophilic, Metal-Mobilizing Type-Strain Members of the Archaeal Family Sulfolobaceae: Acidianus brierleyi DSM-1651T, Acidianus sulfidivorans DSM-18786T, Metallosphaera hakonensis DSM-7519T, and Metallosphaera prunae DSM-10039T.</title>
        <authorList>
            <person name="Counts J.A."/>
            <person name="Kelly R.M."/>
        </authorList>
    </citation>
    <scope>NUCLEOTIDE SEQUENCE [LARGE SCALE GENOMIC DNA]</scope>
    <source>
        <strain evidence="3 4">DSM 1651</strain>
    </source>
</reference>
<dbReference type="InterPro" id="IPR017573">
    <property type="entry name" value="Cyt_b558/566_suB"/>
</dbReference>
<dbReference type="EMBL" id="CP029289">
    <property type="protein sequence ID" value="AWR94124.1"/>
    <property type="molecule type" value="Genomic_DNA"/>
</dbReference>
<dbReference type="RefSeq" id="WP_110270005.1">
    <property type="nucleotide sequence ID" value="NZ_CP029289.2"/>
</dbReference>
<feature type="transmembrane region" description="Helical" evidence="2">
    <location>
        <begin position="235"/>
        <end position="254"/>
    </location>
</feature>
<evidence type="ECO:0000313" key="3">
    <source>
        <dbReference type="EMBL" id="AWR94124.1"/>
    </source>
</evidence>
<feature type="transmembrane region" description="Helical" evidence="2">
    <location>
        <begin position="124"/>
        <end position="145"/>
    </location>
</feature>
<keyword evidence="2" id="KW-0472">Membrane</keyword>
<feature type="transmembrane region" description="Helical" evidence="2">
    <location>
        <begin position="185"/>
        <end position="204"/>
    </location>
</feature>
<keyword evidence="2" id="KW-1133">Transmembrane helix</keyword>
<dbReference type="NCBIfam" id="TIGR03155">
    <property type="entry name" value="sulfolob_CbsB"/>
    <property type="match status" value="1"/>
</dbReference>
<dbReference type="GeneID" id="36831586"/>
<evidence type="ECO:0000313" key="4">
    <source>
        <dbReference type="Proteomes" id="UP000248044"/>
    </source>
</evidence>
<feature type="transmembrane region" description="Helical" evidence="2">
    <location>
        <begin position="99"/>
        <end position="117"/>
    </location>
</feature>
<gene>
    <name evidence="3" type="primary">cbsB</name>
    <name evidence="3" type="ORF">DFR85_05480</name>
</gene>
<feature type="transmembrane region" description="Helical" evidence="2">
    <location>
        <begin position="260"/>
        <end position="292"/>
    </location>
</feature>
<dbReference type="KEGG" id="abri:DFR85_05480"/>
<sequence length="312" mass="35413">MNITEFLYKDIKIYSIFLAISASLEFIFETIFPISYLPLSIPNKLFLEYIGTAGLYMEYVAMSIVAIALSYKIKSLLPLGIILFISPVFTFIPNYSLSFLWMSIQVAIIVIGIVALFESLFRSNMLSLLLTPTLAMIILSLYAGYMINFEHLTFDFSFTYLFLFSIIGFMAYTVLWGKIVSKRSIASYIAGIPAAFIFLPLYFIVSTNRFMEMIMDMTLPAIFGIIFNNPFHVELFILLLSLALYLIITIAIKGNTYAGLGYFLIMSTVFLGLTGFHLIMYMITPVIGFALLNLKESKGIKILELRKKSVQR</sequence>
<feature type="transmembrane region" description="Helical" evidence="2">
    <location>
        <begin position="12"/>
        <end position="37"/>
    </location>
</feature>
<accession>A0A2U9IDW1</accession>
<dbReference type="Proteomes" id="UP000248044">
    <property type="component" value="Chromosome"/>
</dbReference>
<evidence type="ECO:0000256" key="2">
    <source>
        <dbReference type="SAM" id="Phobius"/>
    </source>
</evidence>